<accession>A0ABQ9VTF2</accession>
<evidence type="ECO:0000313" key="3">
    <source>
        <dbReference type="Proteomes" id="UP001266305"/>
    </source>
</evidence>
<evidence type="ECO:0000313" key="2">
    <source>
        <dbReference type="EMBL" id="KAK2111442.1"/>
    </source>
</evidence>
<sequence length="70" mass="8083">MIAGQVLDINLAAEPKVNQGKAGVKRSAVEMYDSFFDLDYDFQWDYDDRIWGIQEMKPKPNFVSVLRRVG</sequence>
<comment type="caution">
    <text evidence="2">The sequence shown here is derived from an EMBL/GenBank/DDBJ whole genome shotgun (WGS) entry which is preliminary data.</text>
</comment>
<dbReference type="PANTHER" id="PTHR13968:SF3">
    <property type="entry name" value="HETEROGENEOUS NUCLEAR RIBONUCLEOPROTEINS C1_C2"/>
    <property type="match status" value="1"/>
</dbReference>
<dbReference type="EMBL" id="JASSZA010000005">
    <property type="protein sequence ID" value="KAK2111442.1"/>
    <property type="molecule type" value="Genomic_DNA"/>
</dbReference>
<dbReference type="Proteomes" id="UP001266305">
    <property type="component" value="Unassembled WGS sequence"/>
</dbReference>
<name>A0ABQ9VTF2_SAGOE</name>
<organism evidence="2 3">
    <name type="scientific">Saguinus oedipus</name>
    <name type="common">Cotton-top tamarin</name>
    <name type="synonym">Oedipomidas oedipus</name>
    <dbReference type="NCBI Taxonomy" id="9490"/>
    <lineage>
        <taxon>Eukaryota</taxon>
        <taxon>Metazoa</taxon>
        <taxon>Chordata</taxon>
        <taxon>Craniata</taxon>
        <taxon>Vertebrata</taxon>
        <taxon>Euteleostomi</taxon>
        <taxon>Mammalia</taxon>
        <taxon>Eutheria</taxon>
        <taxon>Euarchontoglires</taxon>
        <taxon>Primates</taxon>
        <taxon>Haplorrhini</taxon>
        <taxon>Platyrrhini</taxon>
        <taxon>Cebidae</taxon>
        <taxon>Callitrichinae</taxon>
        <taxon>Saguinus</taxon>
    </lineage>
</organism>
<keyword evidence="1" id="KW-0694">RNA-binding</keyword>
<gene>
    <name evidence="2" type="ORF">P7K49_011188</name>
</gene>
<evidence type="ECO:0000256" key="1">
    <source>
        <dbReference type="ARBA" id="ARBA00022884"/>
    </source>
</evidence>
<dbReference type="PANTHER" id="PTHR13968">
    <property type="entry name" value="HETEROGENEOUS NUCLEAR RIBONUCLEOPROTEIN"/>
    <property type="match status" value="1"/>
</dbReference>
<protein>
    <submittedName>
        <fullName evidence="2">Uncharacterized protein</fullName>
    </submittedName>
</protein>
<dbReference type="InterPro" id="IPR051186">
    <property type="entry name" value="RRM_HNRPC/RALY_subfam"/>
</dbReference>
<reference evidence="2 3" key="1">
    <citation type="submission" date="2023-05" db="EMBL/GenBank/DDBJ databases">
        <title>B98-5 Cell Line De Novo Hybrid Assembly: An Optical Mapping Approach.</title>
        <authorList>
            <person name="Kananen K."/>
            <person name="Auerbach J.A."/>
            <person name="Kautto E."/>
            <person name="Blachly J.S."/>
        </authorList>
    </citation>
    <scope>NUCLEOTIDE SEQUENCE [LARGE SCALE GENOMIC DNA]</scope>
    <source>
        <strain evidence="2">B95-8</strain>
        <tissue evidence="2">Cell line</tissue>
    </source>
</reference>
<keyword evidence="3" id="KW-1185">Reference proteome</keyword>
<proteinExistence type="predicted"/>